<organism evidence="4 5">
    <name type="scientific">Macrosiphum euphorbiae</name>
    <name type="common">potato aphid</name>
    <dbReference type="NCBI Taxonomy" id="13131"/>
    <lineage>
        <taxon>Eukaryota</taxon>
        <taxon>Metazoa</taxon>
        <taxon>Ecdysozoa</taxon>
        <taxon>Arthropoda</taxon>
        <taxon>Hexapoda</taxon>
        <taxon>Insecta</taxon>
        <taxon>Pterygota</taxon>
        <taxon>Neoptera</taxon>
        <taxon>Paraneoptera</taxon>
        <taxon>Hemiptera</taxon>
        <taxon>Sternorrhyncha</taxon>
        <taxon>Aphidomorpha</taxon>
        <taxon>Aphidoidea</taxon>
        <taxon>Aphididae</taxon>
        <taxon>Macrosiphini</taxon>
        <taxon>Macrosiphum</taxon>
    </lineage>
</organism>
<evidence type="ECO:0000313" key="4">
    <source>
        <dbReference type="EMBL" id="CAI6371760.1"/>
    </source>
</evidence>
<accession>A0AAV0XTB4</accession>
<dbReference type="SMART" id="SM00192">
    <property type="entry name" value="LDLa"/>
    <property type="match status" value="1"/>
</dbReference>
<sequence length="191" mass="21541">MSLTLLMGGSILYTLEQPPQESPLDVSAYGRRQAVRYNLLILTLAMKVTYSWIIYSCLIFGTGILCERKLERRQAVSSISENTVDKFNCPNGQFIEWSLLCDGHEDCSDGSDETKELCALYEFETNMTMDCGRVHNMKNQVTPEEADKSIIELAPWAVAVYEENKNYKGEKIFLFIEPASIIAPNIAISYG</sequence>
<evidence type="ECO:0000256" key="1">
    <source>
        <dbReference type="ARBA" id="ARBA00023157"/>
    </source>
</evidence>
<dbReference type="PROSITE" id="PS50068">
    <property type="entry name" value="LDLRA_2"/>
    <property type="match status" value="1"/>
</dbReference>
<evidence type="ECO:0000256" key="3">
    <source>
        <dbReference type="SAM" id="Phobius"/>
    </source>
</evidence>
<dbReference type="Proteomes" id="UP001160148">
    <property type="component" value="Unassembled WGS sequence"/>
</dbReference>
<protein>
    <submittedName>
        <fullName evidence="4">Uncharacterized protein</fullName>
    </submittedName>
</protein>
<keyword evidence="5" id="KW-1185">Reference proteome</keyword>
<keyword evidence="3" id="KW-0812">Transmembrane</keyword>
<dbReference type="Pfam" id="PF00057">
    <property type="entry name" value="Ldl_recept_a"/>
    <property type="match status" value="1"/>
</dbReference>
<keyword evidence="3" id="KW-1133">Transmembrane helix</keyword>
<dbReference type="AlphaFoldDB" id="A0AAV0XTB4"/>
<feature type="transmembrane region" description="Helical" evidence="3">
    <location>
        <begin position="40"/>
        <end position="65"/>
    </location>
</feature>
<feature type="disulfide bond" evidence="2">
    <location>
        <begin position="89"/>
        <end position="107"/>
    </location>
</feature>
<dbReference type="InterPro" id="IPR036055">
    <property type="entry name" value="LDL_receptor-like_sf"/>
</dbReference>
<evidence type="ECO:0000256" key="2">
    <source>
        <dbReference type="PROSITE-ProRule" id="PRU00124"/>
    </source>
</evidence>
<proteinExistence type="predicted"/>
<dbReference type="InterPro" id="IPR002172">
    <property type="entry name" value="LDrepeatLR_classA_rpt"/>
</dbReference>
<name>A0AAV0XTB4_9HEMI</name>
<reference evidence="4 5" key="1">
    <citation type="submission" date="2023-01" db="EMBL/GenBank/DDBJ databases">
        <authorList>
            <person name="Whitehead M."/>
        </authorList>
    </citation>
    <scope>NUCLEOTIDE SEQUENCE [LARGE SCALE GENOMIC DNA]</scope>
</reference>
<keyword evidence="1 2" id="KW-1015">Disulfide bond</keyword>
<dbReference type="SUPFAM" id="SSF57424">
    <property type="entry name" value="LDL receptor-like module"/>
    <property type="match status" value="1"/>
</dbReference>
<comment type="caution">
    <text evidence="4">The sequence shown here is derived from an EMBL/GenBank/DDBJ whole genome shotgun (WGS) entry which is preliminary data.</text>
</comment>
<gene>
    <name evidence="4" type="ORF">MEUPH1_LOCUS25725</name>
</gene>
<dbReference type="Gene3D" id="4.10.400.10">
    <property type="entry name" value="Low-density Lipoprotein Receptor"/>
    <property type="match status" value="1"/>
</dbReference>
<keyword evidence="3" id="KW-0472">Membrane</keyword>
<dbReference type="CDD" id="cd00112">
    <property type="entry name" value="LDLa"/>
    <property type="match status" value="1"/>
</dbReference>
<evidence type="ECO:0000313" key="5">
    <source>
        <dbReference type="Proteomes" id="UP001160148"/>
    </source>
</evidence>
<dbReference type="EMBL" id="CARXXK010001015">
    <property type="protein sequence ID" value="CAI6371760.1"/>
    <property type="molecule type" value="Genomic_DNA"/>
</dbReference>
<comment type="caution">
    <text evidence="2">Lacks conserved residue(s) required for the propagation of feature annotation.</text>
</comment>